<dbReference type="SUPFAM" id="SSF51445">
    <property type="entry name" value="(Trans)glycosidases"/>
    <property type="match status" value="1"/>
</dbReference>
<organism evidence="5 6">
    <name type="scientific">Johnsonella ignava ATCC 51276</name>
    <dbReference type="NCBI Taxonomy" id="679200"/>
    <lineage>
        <taxon>Bacteria</taxon>
        <taxon>Bacillati</taxon>
        <taxon>Bacillota</taxon>
        <taxon>Clostridia</taxon>
        <taxon>Lachnospirales</taxon>
        <taxon>Lachnospiraceae</taxon>
        <taxon>Johnsonella</taxon>
    </lineage>
</organism>
<dbReference type="HOGENOM" id="CLU_006462_6_4_9"/>
<dbReference type="GO" id="GO:0005975">
    <property type="term" value="P:carbohydrate metabolic process"/>
    <property type="evidence" value="ECO:0007669"/>
    <property type="project" value="InterPro"/>
</dbReference>
<evidence type="ECO:0000256" key="1">
    <source>
        <dbReference type="ARBA" id="ARBA00008061"/>
    </source>
</evidence>
<dbReference type="SUPFAM" id="SSF81296">
    <property type="entry name" value="E set domains"/>
    <property type="match status" value="1"/>
</dbReference>
<dbReference type="PANTHER" id="PTHR10357">
    <property type="entry name" value="ALPHA-AMYLASE FAMILY MEMBER"/>
    <property type="match status" value="1"/>
</dbReference>
<dbReference type="Gene3D" id="2.60.40.10">
    <property type="entry name" value="Immunoglobulins"/>
    <property type="match status" value="1"/>
</dbReference>
<dbReference type="SMART" id="SM00642">
    <property type="entry name" value="Aamy"/>
    <property type="match status" value="1"/>
</dbReference>
<dbReference type="STRING" id="679200.HMPREF9333_00466"/>
<feature type="domain" description="Glycosyl hydrolase family 13 catalytic" evidence="4">
    <location>
        <begin position="135"/>
        <end position="585"/>
    </location>
</feature>
<evidence type="ECO:0000256" key="3">
    <source>
        <dbReference type="ARBA" id="ARBA00023295"/>
    </source>
</evidence>
<dbReference type="CDD" id="cd11338">
    <property type="entry name" value="AmyAc_CMD"/>
    <property type="match status" value="1"/>
</dbReference>
<keyword evidence="2" id="KW-0378">Hydrolase</keyword>
<evidence type="ECO:0000259" key="4">
    <source>
        <dbReference type="SMART" id="SM00642"/>
    </source>
</evidence>
<dbReference type="InterPro" id="IPR017853">
    <property type="entry name" value="GH"/>
</dbReference>
<evidence type="ECO:0000313" key="5">
    <source>
        <dbReference type="EMBL" id="EHI56401.1"/>
    </source>
</evidence>
<dbReference type="InterPro" id="IPR013783">
    <property type="entry name" value="Ig-like_fold"/>
</dbReference>
<dbReference type="eggNOG" id="COG0366">
    <property type="taxonomic scope" value="Bacteria"/>
</dbReference>
<dbReference type="InterPro" id="IPR004185">
    <property type="entry name" value="Glyco_hydro_13_lg-like_dom"/>
</dbReference>
<keyword evidence="6" id="KW-1185">Reference proteome</keyword>
<dbReference type="Gene3D" id="3.20.20.80">
    <property type="entry name" value="Glycosidases"/>
    <property type="match status" value="1"/>
</dbReference>
<dbReference type="InterPro" id="IPR006047">
    <property type="entry name" value="GH13_cat_dom"/>
</dbReference>
<protein>
    <recommendedName>
        <fullName evidence="4">Glycosyl hydrolase family 13 catalytic domain-containing protein</fullName>
    </recommendedName>
</protein>
<dbReference type="Proteomes" id="UP000003011">
    <property type="component" value="Unassembled WGS sequence"/>
</dbReference>
<evidence type="ECO:0000313" key="6">
    <source>
        <dbReference type="Proteomes" id="UP000003011"/>
    </source>
</evidence>
<dbReference type="CDD" id="cd02857">
    <property type="entry name" value="E_set_CDase_PDE_N"/>
    <property type="match status" value="1"/>
</dbReference>
<reference evidence="5 6" key="1">
    <citation type="submission" date="2011-08" db="EMBL/GenBank/DDBJ databases">
        <title>The Genome Sequence of Johnsonella ignava ATCC 51276.</title>
        <authorList>
            <consortium name="The Broad Institute Genome Sequencing Platform"/>
            <person name="Earl A."/>
            <person name="Ward D."/>
            <person name="Feldgarden M."/>
            <person name="Gevers D."/>
            <person name="Izard J."/>
            <person name="Blanton J.M."/>
            <person name="Baranova O.V."/>
            <person name="Dewhirst F.E."/>
            <person name="Young S.K."/>
            <person name="Zeng Q."/>
            <person name="Gargeya S."/>
            <person name="Fitzgerald M."/>
            <person name="Haas B."/>
            <person name="Abouelleil A."/>
            <person name="Alvarado L."/>
            <person name="Arachchi H.M."/>
            <person name="Berlin A."/>
            <person name="Brown A."/>
            <person name="Chapman S.B."/>
            <person name="Chen Z."/>
            <person name="Dunbar C."/>
            <person name="Freedman E."/>
            <person name="Gearin G."/>
            <person name="Gellesch M."/>
            <person name="Goldberg J."/>
            <person name="Griggs A."/>
            <person name="Gujja S."/>
            <person name="Heiman D."/>
            <person name="Howarth C."/>
            <person name="Larson L."/>
            <person name="Lui A."/>
            <person name="MacDonald P.J.P."/>
            <person name="Montmayeur A."/>
            <person name="Murphy C."/>
            <person name="Neiman D."/>
            <person name="Pearson M."/>
            <person name="Priest M."/>
            <person name="Roberts A."/>
            <person name="Saif S."/>
            <person name="Shea T."/>
            <person name="Shenoy N."/>
            <person name="Sisk P."/>
            <person name="Stolte C."/>
            <person name="Sykes S."/>
            <person name="Wortman J."/>
            <person name="Nusbaum C."/>
            <person name="Birren B."/>
        </authorList>
    </citation>
    <scope>NUCLEOTIDE SEQUENCE [LARGE SCALE GENOMIC DNA]</scope>
    <source>
        <strain evidence="5 6">ATCC 51276</strain>
    </source>
</reference>
<comment type="caution">
    <text evidence="5">The sequence shown here is derived from an EMBL/GenBank/DDBJ whole genome shotgun (WGS) entry which is preliminary data.</text>
</comment>
<dbReference type="InterPro" id="IPR014756">
    <property type="entry name" value="Ig_E-set"/>
</dbReference>
<sequence length="685" mass="80364">MRSLRHYLMIREAIFSDETDSYAFPSEPCEGEDIRIRIRTALNDVQKVFFINRSKNRNIETLMEKVSCDRYFDYYELSANIGSEELLYAFMLESGTETLYYDKLGISGELRDIFFFRIIPGFKTPEWAKGALMYQIFVDRFRRGDEKNDVLDDEYIYIGLPSRHISDWNEYPSAFDVGYFYGGDLQGVLNKLDYLEDLGVEVIYFNPLFVSPSNHKYDAQDYEHIDPHYGKIVKDGGSVLSENDTDNKKADKYRIRTTDEANLKASDDFFAFFIREAHKKGIKVIMDGVFNHCGSFHKWMDREEIYKMTGKYPPGAYESEKSPYRGYFRFYGDYNSKSYDGWWGHDTLPKLFYENSQKLFDEIMMIARKWISPPYCADGWRLDVAADLGHSTEYNHFFWSRFRQNVKEANPQAIIIAEHYGDPSSWLNGRQWDSVMNYDAFMEPVSWFLTGMEKHSDWRDDSKRGDADLFFDMLLRNKARMPMPSYMMAMNELSNHDHSRFLTRTNRTVGRLQTMGSRAAGEGVKLSVFRQAILMQMTMQGAPTIYYGDEVGLCGWTDPDNRRTYPWGNENLELLEYHKYMNDIHKEYKALRLGSFIPVYAQRDLVVYARTYYDESVLVVVFTGDYDTEIHIPAWLGGFTPDKKIRRVMYTYDDGYNVGSMAYTMEDKYLHMKIIKNSGIIFVSN</sequence>
<proteinExistence type="inferred from homology"/>
<name>G5GFX7_9FIRM</name>
<accession>G5GFX7</accession>
<dbReference type="Pfam" id="PF02903">
    <property type="entry name" value="Alpha-amylase_N"/>
    <property type="match status" value="1"/>
</dbReference>
<dbReference type="Pfam" id="PF00128">
    <property type="entry name" value="Alpha-amylase"/>
    <property type="match status" value="2"/>
</dbReference>
<gene>
    <name evidence="5" type="ORF">HMPREF9333_00466</name>
</gene>
<dbReference type="AlphaFoldDB" id="G5GFX7"/>
<dbReference type="EMBL" id="ACZL01000009">
    <property type="protein sequence ID" value="EHI56401.1"/>
    <property type="molecule type" value="Genomic_DNA"/>
</dbReference>
<keyword evidence="3" id="KW-0326">Glycosidase</keyword>
<evidence type="ECO:0000256" key="2">
    <source>
        <dbReference type="ARBA" id="ARBA00022801"/>
    </source>
</evidence>
<dbReference type="GO" id="GO:0004553">
    <property type="term" value="F:hydrolase activity, hydrolyzing O-glycosyl compounds"/>
    <property type="evidence" value="ECO:0007669"/>
    <property type="project" value="InterPro"/>
</dbReference>
<comment type="similarity">
    <text evidence="1">Belongs to the glycosyl hydrolase 13 family.</text>
</comment>
<dbReference type="Gene3D" id="2.60.40.1180">
    <property type="entry name" value="Golgi alpha-mannosidase II"/>
    <property type="match status" value="1"/>
</dbReference>
<dbReference type="InterPro" id="IPR013780">
    <property type="entry name" value="Glyco_hydro_b"/>
</dbReference>
<dbReference type="PATRIC" id="fig|679200.3.peg.496"/>
<dbReference type="PANTHER" id="PTHR10357:SF210">
    <property type="entry name" value="MALTODEXTRIN GLUCOSIDASE"/>
    <property type="match status" value="1"/>
</dbReference>